<dbReference type="InParanoid" id="A0A067PFG0"/>
<dbReference type="STRING" id="933084.A0A067PFG0"/>
<protein>
    <recommendedName>
        <fullName evidence="3">F-box domain-containing protein</fullName>
    </recommendedName>
</protein>
<organism evidence="1 2">
    <name type="scientific">Jaapia argillacea MUCL 33604</name>
    <dbReference type="NCBI Taxonomy" id="933084"/>
    <lineage>
        <taxon>Eukaryota</taxon>
        <taxon>Fungi</taxon>
        <taxon>Dikarya</taxon>
        <taxon>Basidiomycota</taxon>
        <taxon>Agaricomycotina</taxon>
        <taxon>Agaricomycetes</taxon>
        <taxon>Agaricomycetidae</taxon>
        <taxon>Jaapiales</taxon>
        <taxon>Jaapiaceae</taxon>
        <taxon>Jaapia</taxon>
    </lineage>
</organism>
<reference evidence="2" key="1">
    <citation type="journal article" date="2014" name="Proc. Natl. Acad. Sci. U.S.A.">
        <title>Extensive sampling of basidiomycete genomes demonstrates inadequacy of the white-rot/brown-rot paradigm for wood decay fungi.</title>
        <authorList>
            <person name="Riley R."/>
            <person name="Salamov A.A."/>
            <person name="Brown D.W."/>
            <person name="Nagy L.G."/>
            <person name="Floudas D."/>
            <person name="Held B.W."/>
            <person name="Levasseur A."/>
            <person name="Lombard V."/>
            <person name="Morin E."/>
            <person name="Otillar R."/>
            <person name="Lindquist E.A."/>
            <person name="Sun H."/>
            <person name="LaButti K.M."/>
            <person name="Schmutz J."/>
            <person name="Jabbour D."/>
            <person name="Luo H."/>
            <person name="Baker S.E."/>
            <person name="Pisabarro A.G."/>
            <person name="Walton J.D."/>
            <person name="Blanchette R.A."/>
            <person name="Henrissat B."/>
            <person name="Martin F."/>
            <person name="Cullen D."/>
            <person name="Hibbett D.S."/>
            <person name="Grigoriev I.V."/>
        </authorList>
    </citation>
    <scope>NUCLEOTIDE SEQUENCE [LARGE SCALE GENOMIC DNA]</scope>
    <source>
        <strain evidence="2">MUCL 33604</strain>
    </source>
</reference>
<dbReference type="EMBL" id="KL197794">
    <property type="protein sequence ID" value="KDQ49221.1"/>
    <property type="molecule type" value="Genomic_DNA"/>
</dbReference>
<accession>A0A067PFG0</accession>
<dbReference type="Proteomes" id="UP000027265">
    <property type="component" value="Unassembled WGS sequence"/>
</dbReference>
<keyword evidence="2" id="KW-1185">Reference proteome</keyword>
<dbReference type="OrthoDB" id="3256367at2759"/>
<dbReference type="HOGENOM" id="CLU_041942_1_0_1"/>
<sequence>MSANLEGRGGPYSPRACLQNCPPEVLEPICRLACAGDDGSTARSLSCVSRYLSEVSRPLRYQNVAINGVKQLKRFSSVVKEYPNVCRVRSLFFSSHHLPRKCVFPAPDDKPARSWGTRIRKPIFSSSQVTGHHSGYWPENITQTDKQTIRNIHLYLFHIFTKVAGTLESLTLVLPNPWNIPFPRADAPLNMLVEFSVYAICESKVDPWMEPLGIPVVLPALQRLHLVGRYFNPPSTLKFITRAPSLTHLRFSGLEYSRGSQTVLLELLRTRAIRRSPQHSCPFECFLIQARPLIYGRDFPYNTTKSTPLHGLHSSVDGRPRIVPLNMQIWSGTADEVIDEAKSCWIGRNEGGLGCWDESDVMNGILLEPIERRGWYFAAAGSVA</sequence>
<evidence type="ECO:0000313" key="2">
    <source>
        <dbReference type="Proteomes" id="UP000027265"/>
    </source>
</evidence>
<dbReference type="AlphaFoldDB" id="A0A067PFG0"/>
<gene>
    <name evidence="1" type="ORF">JAAARDRAFT_63799</name>
</gene>
<evidence type="ECO:0008006" key="3">
    <source>
        <dbReference type="Google" id="ProtNLM"/>
    </source>
</evidence>
<proteinExistence type="predicted"/>
<evidence type="ECO:0000313" key="1">
    <source>
        <dbReference type="EMBL" id="KDQ49221.1"/>
    </source>
</evidence>
<name>A0A067PFG0_9AGAM</name>